<evidence type="ECO:0000313" key="1">
    <source>
        <dbReference type="EMBL" id="GAI32076.1"/>
    </source>
</evidence>
<organism evidence="1">
    <name type="scientific">marine sediment metagenome</name>
    <dbReference type="NCBI Taxonomy" id="412755"/>
    <lineage>
        <taxon>unclassified sequences</taxon>
        <taxon>metagenomes</taxon>
        <taxon>ecological metagenomes</taxon>
    </lineage>
</organism>
<sequence length="86" mass="9195">MEVFPGADAGEPGDHRILGDALEIEALATGEDGERYLVGLGGRQHEHNVGRRLLQGLEESIGSGLGEHVDLVDDIDFIFCHTGGRT</sequence>
<accession>X1NPE2</accession>
<dbReference type="EMBL" id="BARV01015644">
    <property type="protein sequence ID" value="GAI32076.1"/>
    <property type="molecule type" value="Genomic_DNA"/>
</dbReference>
<name>X1NPE2_9ZZZZ</name>
<feature type="non-terminal residue" evidence="1">
    <location>
        <position position="86"/>
    </location>
</feature>
<reference evidence="1" key="1">
    <citation type="journal article" date="2014" name="Front. Microbiol.">
        <title>High frequency of phylogenetically diverse reductive dehalogenase-homologous genes in deep subseafloor sedimentary metagenomes.</title>
        <authorList>
            <person name="Kawai M."/>
            <person name="Futagami T."/>
            <person name="Toyoda A."/>
            <person name="Takaki Y."/>
            <person name="Nishi S."/>
            <person name="Hori S."/>
            <person name="Arai W."/>
            <person name="Tsubouchi T."/>
            <person name="Morono Y."/>
            <person name="Uchiyama I."/>
            <person name="Ito T."/>
            <person name="Fujiyama A."/>
            <person name="Inagaki F."/>
            <person name="Takami H."/>
        </authorList>
    </citation>
    <scope>NUCLEOTIDE SEQUENCE</scope>
    <source>
        <strain evidence="1">Expedition CK06-06</strain>
    </source>
</reference>
<dbReference type="AlphaFoldDB" id="X1NPE2"/>
<comment type="caution">
    <text evidence="1">The sequence shown here is derived from an EMBL/GenBank/DDBJ whole genome shotgun (WGS) entry which is preliminary data.</text>
</comment>
<protein>
    <submittedName>
        <fullName evidence="1">Uncharacterized protein</fullName>
    </submittedName>
</protein>
<proteinExistence type="predicted"/>
<gene>
    <name evidence="1" type="ORF">S06H3_27009</name>
</gene>